<dbReference type="EMBL" id="PGTS01000004">
    <property type="protein sequence ID" value="PKR49453.1"/>
    <property type="molecule type" value="Genomic_DNA"/>
</dbReference>
<name>A0ABX4R7T3_9PROT</name>
<protein>
    <submittedName>
        <fullName evidence="1">Uncharacterized protein</fullName>
    </submittedName>
</protein>
<sequence length="85" mass="9662">MHAKREIHHRIAYSLYHDIAVESGNYEAPLREINVPVKLCKQDFECIQNWSLSDRHHVKSAPTHSGSAKPAHAIHTSQEVIHAAF</sequence>
<proteinExistence type="predicted"/>
<gene>
    <name evidence="1" type="ORF">CU041_13495</name>
</gene>
<accession>A0ABX4R7T3</accession>
<comment type="caution">
    <text evidence="1">The sequence shown here is derived from an EMBL/GenBank/DDBJ whole genome shotgun (WGS) entry which is preliminary data.</text>
</comment>
<evidence type="ECO:0000313" key="2">
    <source>
        <dbReference type="Proteomes" id="UP000233365"/>
    </source>
</evidence>
<keyword evidence="2" id="KW-1185">Reference proteome</keyword>
<dbReference type="Proteomes" id="UP000233365">
    <property type="component" value="Unassembled WGS sequence"/>
</dbReference>
<evidence type="ECO:0000313" key="1">
    <source>
        <dbReference type="EMBL" id="PKR49453.1"/>
    </source>
</evidence>
<reference evidence="1 2" key="1">
    <citation type="submission" date="2017-11" db="EMBL/GenBank/DDBJ databases">
        <title>Biodiversity and function of Thalassospira species in the particle-attached aromatic-hydrocarbon-degrading consortia from the surface seawater of the China South Sea.</title>
        <authorList>
            <person name="Dong C."/>
            <person name="Liu R."/>
            <person name="Shao Z."/>
        </authorList>
    </citation>
    <scope>NUCLEOTIDE SEQUENCE [LARGE SCALE GENOMIC DNA]</scope>
    <source>
        <strain evidence="1 2">139Z-12</strain>
    </source>
</reference>
<organism evidence="1 2">
    <name type="scientific">Thalassospira povalilytica</name>
    <dbReference type="NCBI Taxonomy" id="732237"/>
    <lineage>
        <taxon>Bacteria</taxon>
        <taxon>Pseudomonadati</taxon>
        <taxon>Pseudomonadota</taxon>
        <taxon>Alphaproteobacteria</taxon>
        <taxon>Rhodospirillales</taxon>
        <taxon>Thalassospiraceae</taxon>
        <taxon>Thalassospira</taxon>
    </lineage>
</organism>